<accession>A0A7H1JB94</accession>
<dbReference type="KEGG" id="mard:IBG28_09260"/>
<gene>
    <name evidence="1" type="ORF">IBG28_09260</name>
</gene>
<dbReference type="EMBL" id="CP061081">
    <property type="protein sequence ID" value="QNT07760.1"/>
    <property type="molecule type" value="Genomic_DNA"/>
</dbReference>
<dbReference type="RefSeq" id="WP_111607596.1">
    <property type="nucleotide sequence ID" value="NZ_BMLJ01000006.1"/>
</dbReference>
<reference evidence="1 2" key="1">
    <citation type="submission" date="2020-09" db="EMBL/GenBank/DDBJ databases">
        <title>Complete genome sequence of an Arctic sea ice bacterium Marinomonas arctica BSI20414.</title>
        <authorList>
            <person name="Liao L."/>
            <person name="Chen B."/>
        </authorList>
    </citation>
    <scope>NUCLEOTIDE SEQUENCE [LARGE SCALE GENOMIC DNA]</scope>
    <source>
        <strain evidence="1 2">BSI20414</strain>
    </source>
</reference>
<dbReference type="InterPro" id="IPR010263">
    <property type="entry name" value="T6SS_TssK"/>
</dbReference>
<evidence type="ECO:0000313" key="1">
    <source>
        <dbReference type="EMBL" id="QNT07760.1"/>
    </source>
</evidence>
<dbReference type="PANTHER" id="PTHR35566">
    <property type="entry name" value="BLR3599 PROTEIN"/>
    <property type="match status" value="1"/>
</dbReference>
<dbReference type="NCBIfam" id="TIGR03353">
    <property type="entry name" value="VI_chp_4"/>
    <property type="match status" value="1"/>
</dbReference>
<sequence>MSQFDSLPLSVCWHEGMLLSPQHFQQNHIYWENQLQSLMRNIPYHWGIINMAIDEARLLEGVVYLKKLRAIMPDGLQINYDVTEHAPIQIDLKKDVQFDDQVALKIQLTVPIRVSGSASSSSDIQRFNVVDGELAKDDNTGDGETEVLRLQPILSLQVSNRVREQYVALPLLEISKIDSAQYQVTSYCPPMLRIDADNFIAYEEARMERFPLQLRLQNMAFMIRKKARLLAGFSENGEELLGSRVSDQHRLWIRSMVQHLAELELIVDNGVSSPWMVYQVLARLIGSMCELDSSRIPPKLPPYLHLDCGSGLAFAIQYIEQRLEEVNLRYSSLVFEESQDGVFSIAFDKAWSRNKLLIELKPRQQQTQSDLVQWMTDCRIASGKIHKELSIKRLLGASVERTEYDEATGITALPGHVLFYISVDPLYVKSGQPLVVACTNGKLKPMQPKRIVLHLPHDVKMKEGE</sequence>
<name>A0A7H1JB94_9GAMM</name>
<protein>
    <submittedName>
        <fullName evidence="1">Type VI secretion system baseplate subunit TssK</fullName>
    </submittedName>
</protein>
<evidence type="ECO:0000313" key="2">
    <source>
        <dbReference type="Proteomes" id="UP000516370"/>
    </source>
</evidence>
<dbReference type="Pfam" id="PF05936">
    <property type="entry name" value="T6SS_VasE"/>
    <property type="match status" value="1"/>
</dbReference>
<dbReference type="Proteomes" id="UP000516370">
    <property type="component" value="Chromosome"/>
</dbReference>
<proteinExistence type="predicted"/>
<dbReference type="PANTHER" id="PTHR35566:SF1">
    <property type="entry name" value="TYPE VI SECRETION SYSTEM BASEPLATE COMPONENT TSSK1"/>
    <property type="match status" value="1"/>
</dbReference>
<dbReference type="OrthoDB" id="9775333at2"/>
<keyword evidence="2" id="KW-1185">Reference proteome</keyword>
<organism evidence="1 2">
    <name type="scientific">Marinomonas arctica</name>
    <dbReference type="NCBI Taxonomy" id="383750"/>
    <lineage>
        <taxon>Bacteria</taxon>
        <taxon>Pseudomonadati</taxon>
        <taxon>Pseudomonadota</taxon>
        <taxon>Gammaproteobacteria</taxon>
        <taxon>Oceanospirillales</taxon>
        <taxon>Oceanospirillaceae</taxon>
        <taxon>Marinomonas</taxon>
    </lineage>
</organism>
<dbReference type="AlphaFoldDB" id="A0A7H1JB94"/>